<evidence type="ECO:0000256" key="2">
    <source>
        <dbReference type="SAM" id="Phobius"/>
    </source>
</evidence>
<proteinExistence type="predicted"/>
<comment type="caution">
    <text evidence="3">The sequence shown here is derived from an EMBL/GenBank/DDBJ whole genome shotgun (WGS) entry which is preliminary data.</text>
</comment>
<accession>A0A420I7N3</accession>
<evidence type="ECO:0000313" key="3">
    <source>
        <dbReference type="EMBL" id="RKF65689.1"/>
    </source>
</evidence>
<sequence length="350" mass="39266">MLAGTLWGVECSVLVINLDIRFSVILDYPLSYSSELYPNHNIFFFLFNSTRSIMKQPHQASYYSALIPLILQFQLPHLPSFSGLLSFPDVASSRKSIHRRSSFGVKHASSPTEGNSPESRRKNSIVREIIDQDAVGYLCGEIEHGQQAELEDSLSTEMSKLRGKDITWKLADHGYKLLKLALTENTAPKLTDVPFSRQIYINSLTYLIRALPSNLSADERILIQAAFPEDFFQSSNQQAHPSRAKIRTTFLHRTLALVIVQLFVLFRIILPYLRFLLFKAWAYEKEHRIVAKIATKSVDLGIDVGEAMKSMGETKTGEALISNLQWVMEGVIGGIGEGMAIISASGKRKS</sequence>
<evidence type="ECO:0000256" key="1">
    <source>
        <dbReference type="SAM" id="MobiDB-lite"/>
    </source>
</evidence>
<dbReference type="OrthoDB" id="190201at2759"/>
<dbReference type="EMBL" id="MCBR01011728">
    <property type="protein sequence ID" value="RKF65689.1"/>
    <property type="molecule type" value="Genomic_DNA"/>
</dbReference>
<name>A0A420I7N3_9PEZI</name>
<keyword evidence="2" id="KW-0472">Membrane</keyword>
<dbReference type="Proteomes" id="UP000285405">
    <property type="component" value="Unassembled WGS sequence"/>
</dbReference>
<keyword evidence="2" id="KW-0812">Transmembrane</keyword>
<organism evidence="3 4">
    <name type="scientific">Golovinomyces cichoracearum</name>
    <dbReference type="NCBI Taxonomy" id="62708"/>
    <lineage>
        <taxon>Eukaryota</taxon>
        <taxon>Fungi</taxon>
        <taxon>Dikarya</taxon>
        <taxon>Ascomycota</taxon>
        <taxon>Pezizomycotina</taxon>
        <taxon>Leotiomycetes</taxon>
        <taxon>Erysiphales</taxon>
        <taxon>Erysiphaceae</taxon>
        <taxon>Golovinomyces</taxon>
    </lineage>
</organism>
<protein>
    <submittedName>
        <fullName evidence="3">Uncharacterized protein</fullName>
    </submittedName>
</protein>
<dbReference type="AlphaFoldDB" id="A0A420I7N3"/>
<feature type="region of interest" description="Disordered" evidence="1">
    <location>
        <begin position="101"/>
        <end position="123"/>
    </location>
</feature>
<feature type="transmembrane region" description="Helical" evidence="2">
    <location>
        <begin position="250"/>
        <end position="270"/>
    </location>
</feature>
<evidence type="ECO:0000313" key="4">
    <source>
        <dbReference type="Proteomes" id="UP000285405"/>
    </source>
</evidence>
<reference evidence="3 4" key="1">
    <citation type="journal article" date="2018" name="BMC Genomics">
        <title>Comparative genome analyses reveal sequence features reflecting distinct modes of host-adaptation between dicot and monocot powdery mildew.</title>
        <authorList>
            <person name="Wu Y."/>
            <person name="Ma X."/>
            <person name="Pan Z."/>
            <person name="Kale S.D."/>
            <person name="Song Y."/>
            <person name="King H."/>
            <person name="Zhang Q."/>
            <person name="Presley C."/>
            <person name="Deng X."/>
            <person name="Wei C.I."/>
            <person name="Xiao S."/>
        </authorList>
    </citation>
    <scope>NUCLEOTIDE SEQUENCE [LARGE SCALE GENOMIC DNA]</scope>
    <source>
        <strain evidence="3">UCSC1</strain>
    </source>
</reference>
<keyword evidence="2" id="KW-1133">Transmembrane helix</keyword>
<gene>
    <name evidence="3" type="ORF">GcC1_117010</name>
</gene>